<accession>A0ABS6EV27</accession>
<dbReference type="EMBL" id="JAHLQI010000007">
    <property type="protein sequence ID" value="MBU5491300.1"/>
    <property type="molecule type" value="Genomic_DNA"/>
</dbReference>
<keyword evidence="2" id="KW-1185">Reference proteome</keyword>
<comment type="caution">
    <text evidence="1">The sequence shown here is derived from an EMBL/GenBank/DDBJ whole genome shotgun (WGS) entry which is preliminary data.</text>
</comment>
<evidence type="ECO:0008006" key="3">
    <source>
        <dbReference type="Google" id="ProtNLM"/>
    </source>
</evidence>
<sequence length="315" mass="33955">MAYNVDLQTNYPNSSYNWVGGRGKTIYTSGCCPSSLRNILVNLCGTKTSIKEMCSLARSCGARVDGGTIPSTLLSAAKKKYGGFVYEYTTSDSKARKHAATGGMCLCHTTGSNKVFSNSGHFVAMVAATSNRVTIIDPYITSKKWSIYGRKSKVTTSSTKGVVYVSPVTSDASFDYYYMISKASENHTNSATKTEKVEDMTEAEVRKIIADEANKQAKLAVSDWAKSVWTDAVAAGILDNDRPQAPLTRQEFAIVLKKIGVFDRSAEPSSWAKTAFSAATEAGILDGSDPHAYVSREMLAQVLKNLGFIGTGVSK</sequence>
<protein>
    <recommendedName>
        <fullName evidence="3">SLH domain-containing protein</fullName>
    </recommendedName>
</protein>
<evidence type="ECO:0000313" key="1">
    <source>
        <dbReference type="EMBL" id="MBU5491300.1"/>
    </source>
</evidence>
<proteinExistence type="predicted"/>
<dbReference type="Proteomes" id="UP000783588">
    <property type="component" value="Unassembled WGS sequence"/>
</dbReference>
<name>A0ABS6EV27_9FIRM</name>
<evidence type="ECO:0000313" key="2">
    <source>
        <dbReference type="Proteomes" id="UP000783588"/>
    </source>
</evidence>
<reference evidence="1 2" key="1">
    <citation type="submission" date="2021-06" db="EMBL/GenBank/DDBJ databases">
        <authorList>
            <person name="Sun Q."/>
            <person name="Li D."/>
        </authorList>
    </citation>
    <scope>NUCLEOTIDE SEQUENCE [LARGE SCALE GENOMIC DNA]</scope>
    <source>
        <strain evidence="1 2">MSJd-7</strain>
    </source>
</reference>
<gene>
    <name evidence="1" type="ORF">KQI75_11845</name>
</gene>
<organism evidence="1 2">
    <name type="scientific">Butyricicoccus intestinisimiae</name>
    <dbReference type="NCBI Taxonomy" id="2841509"/>
    <lineage>
        <taxon>Bacteria</taxon>
        <taxon>Bacillati</taxon>
        <taxon>Bacillota</taxon>
        <taxon>Clostridia</taxon>
        <taxon>Eubacteriales</taxon>
        <taxon>Butyricicoccaceae</taxon>
        <taxon>Butyricicoccus</taxon>
    </lineage>
</organism>
<dbReference type="RefSeq" id="WP_216471013.1">
    <property type="nucleotide sequence ID" value="NZ_JAHLQI010000007.1"/>
</dbReference>